<sequence>MKKNADSDMSLNLDLCLGYKPTVSMAETSSTRTPRVSRMPTNNPPDLKRDLIFLILQLLDEGKFSETVHKLEKESGVYFNMKYFEDTILVGDWDEAENYVSGFIKMDESTQSLMLFFHLRWHKYFESIIREDRVKALDILNKELRVFQPTYPQLYKEMTQYLTTPREDSALSIESHVKSLRAMAVSEINNVIISHPLLCDKLQFPKFSNKRLLTLLSQSLQGVKMLGMTEK</sequence>
<feature type="domain" description="CTLH" evidence="3">
    <location>
        <begin position="77"/>
        <end position="135"/>
    </location>
</feature>
<dbReference type="EMBL" id="CM007383">
    <property type="protein sequence ID" value="ONK75313.1"/>
    <property type="molecule type" value="Genomic_DNA"/>
</dbReference>
<dbReference type="PROSITE" id="PS50896">
    <property type="entry name" value="LISH"/>
    <property type="match status" value="1"/>
</dbReference>
<dbReference type="InterPro" id="IPR054080">
    <property type="entry name" value="TPR1-like_2nd"/>
</dbReference>
<protein>
    <recommendedName>
        <fullName evidence="3">CTLH domain-containing protein</fullName>
    </recommendedName>
</protein>
<dbReference type="InterPro" id="IPR027728">
    <property type="entry name" value="Topless_fam"/>
</dbReference>
<evidence type="ECO:0000259" key="3">
    <source>
        <dbReference type="PROSITE" id="PS50897"/>
    </source>
</evidence>
<dbReference type="InterPro" id="IPR006595">
    <property type="entry name" value="CTLH_C"/>
</dbReference>
<keyword evidence="1" id="KW-0853">WD repeat</keyword>
<name>A0A5P1FC40_ASPOF</name>
<dbReference type="AlphaFoldDB" id="A0A5P1FC40"/>
<gene>
    <name evidence="4" type="ORF">A4U43_C03F15550</name>
</gene>
<keyword evidence="2" id="KW-0677">Repeat</keyword>
<reference evidence="5" key="1">
    <citation type="journal article" date="2017" name="Nat. Commun.">
        <title>The asparagus genome sheds light on the origin and evolution of a young Y chromosome.</title>
        <authorList>
            <person name="Harkess A."/>
            <person name="Zhou J."/>
            <person name="Xu C."/>
            <person name="Bowers J.E."/>
            <person name="Van der Hulst R."/>
            <person name="Ayyampalayam S."/>
            <person name="Mercati F."/>
            <person name="Riccardi P."/>
            <person name="McKain M.R."/>
            <person name="Kakrana A."/>
            <person name="Tang H."/>
            <person name="Ray J."/>
            <person name="Groenendijk J."/>
            <person name="Arikit S."/>
            <person name="Mathioni S.M."/>
            <person name="Nakano M."/>
            <person name="Shan H."/>
            <person name="Telgmann-Rauber A."/>
            <person name="Kanno A."/>
            <person name="Yue Z."/>
            <person name="Chen H."/>
            <person name="Li W."/>
            <person name="Chen Y."/>
            <person name="Xu X."/>
            <person name="Zhang Y."/>
            <person name="Luo S."/>
            <person name="Chen H."/>
            <person name="Gao J."/>
            <person name="Mao Z."/>
            <person name="Pires J.C."/>
            <person name="Luo M."/>
            <person name="Kudrna D."/>
            <person name="Wing R.A."/>
            <person name="Meyers B.C."/>
            <person name="Yi K."/>
            <person name="Kong H."/>
            <person name="Lavrijsen P."/>
            <person name="Sunseri F."/>
            <person name="Falavigna A."/>
            <person name="Ye Y."/>
            <person name="Leebens-Mack J.H."/>
            <person name="Chen G."/>
        </authorList>
    </citation>
    <scope>NUCLEOTIDE SEQUENCE [LARGE SCALE GENOMIC DNA]</scope>
    <source>
        <strain evidence="5">cv. DH0086</strain>
    </source>
</reference>
<dbReference type="PANTHER" id="PTHR44083:SF45">
    <property type="entry name" value="TOPLESS-RELATED PROTEIN 1"/>
    <property type="match status" value="1"/>
</dbReference>
<keyword evidence="5" id="KW-1185">Reference proteome</keyword>
<dbReference type="Gramene" id="ONK75313">
    <property type="protein sequence ID" value="ONK75313"/>
    <property type="gene ID" value="A4U43_C03F15550"/>
</dbReference>
<accession>A0A5P1FC40</accession>
<proteinExistence type="predicted"/>
<evidence type="ECO:0000313" key="5">
    <source>
        <dbReference type="Proteomes" id="UP000243459"/>
    </source>
</evidence>
<dbReference type="GO" id="GO:0006355">
    <property type="term" value="P:regulation of DNA-templated transcription"/>
    <property type="evidence" value="ECO:0007669"/>
    <property type="project" value="InterPro"/>
</dbReference>
<dbReference type="PROSITE" id="PS50897">
    <property type="entry name" value="CTLH"/>
    <property type="match status" value="1"/>
</dbReference>
<dbReference type="SMART" id="SM00668">
    <property type="entry name" value="CTLH"/>
    <property type="match status" value="1"/>
</dbReference>
<dbReference type="PANTHER" id="PTHR44083">
    <property type="entry name" value="TOPLESS-RELATED PROTEIN 1-RELATED"/>
    <property type="match status" value="1"/>
</dbReference>
<dbReference type="InterPro" id="IPR054532">
    <property type="entry name" value="TPL_SMU1_LisH-like"/>
</dbReference>
<dbReference type="InterPro" id="IPR006594">
    <property type="entry name" value="LisH"/>
</dbReference>
<dbReference type="Proteomes" id="UP000243459">
    <property type="component" value="Chromosome 3"/>
</dbReference>
<organism evidence="4 5">
    <name type="scientific">Asparagus officinalis</name>
    <name type="common">Garden asparagus</name>
    <dbReference type="NCBI Taxonomy" id="4686"/>
    <lineage>
        <taxon>Eukaryota</taxon>
        <taxon>Viridiplantae</taxon>
        <taxon>Streptophyta</taxon>
        <taxon>Embryophyta</taxon>
        <taxon>Tracheophyta</taxon>
        <taxon>Spermatophyta</taxon>
        <taxon>Magnoliopsida</taxon>
        <taxon>Liliopsida</taxon>
        <taxon>Asparagales</taxon>
        <taxon>Asparagaceae</taxon>
        <taxon>Asparagoideae</taxon>
        <taxon>Asparagus</taxon>
    </lineage>
</organism>
<dbReference type="Pfam" id="PF21889">
    <property type="entry name" value="TPR1-like_2nd"/>
    <property type="match status" value="1"/>
</dbReference>
<evidence type="ECO:0000256" key="2">
    <source>
        <dbReference type="ARBA" id="ARBA00022737"/>
    </source>
</evidence>
<evidence type="ECO:0000313" key="4">
    <source>
        <dbReference type="EMBL" id="ONK75313.1"/>
    </source>
</evidence>
<evidence type="ECO:0000256" key="1">
    <source>
        <dbReference type="ARBA" id="ARBA00022574"/>
    </source>
</evidence>
<dbReference type="Pfam" id="PF17814">
    <property type="entry name" value="LisH_TPL"/>
    <property type="match status" value="1"/>
</dbReference>
<dbReference type="OMA" id="FPAFKIH"/>